<dbReference type="InterPro" id="IPR002347">
    <property type="entry name" value="SDR_fam"/>
</dbReference>
<dbReference type="EMBL" id="JAUFQS010000003">
    <property type="protein sequence ID" value="MDN3686806.1"/>
    <property type="molecule type" value="Genomic_DNA"/>
</dbReference>
<dbReference type="Pfam" id="PF13561">
    <property type="entry name" value="adh_short_C2"/>
    <property type="match status" value="1"/>
</dbReference>
<organism evidence="3 4">
    <name type="scientific">Cyclobacterium jeungdonense</name>
    <dbReference type="NCBI Taxonomy" id="708087"/>
    <lineage>
        <taxon>Bacteria</taxon>
        <taxon>Pseudomonadati</taxon>
        <taxon>Bacteroidota</taxon>
        <taxon>Cytophagia</taxon>
        <taxon>Cytophagales</taxon>
        <taxon>Cyclobacteriaceae</taxon>
        <taxon>Cyclobacterium</taxon>
    </lineage>
</organism>
<comment type="caution">
    <text evidence="3">The sequence shown here is derived from an EMBL/GenBank/DDBJ whole genome shotgun (WGS) entry which is preliminary data.</text>
</comment>
<dbReference type="GO" id="GO:0016491">
    <property type="term" value="F:oxidoreductase activity"/>
    <property type="evidence" value="ECO:0007669"/>
    <property type="project" value="UniProtKB-KW"/>
</dbReference>
<dbReference type="Proteomes" id="UP001236663">
    <property type="component" value="Unassembled WGS sequence"/>
</dbReference>
<dbReference type="PANTHER" id="PTHR43477">
    <property type="entry name" value="DIHYDROANTICAPSIN 7-DEHYDROGENASE"/>
    <property type="match status" value="1"/>
</dbReference>
<evidence type="ECO:0000313" key="4">
    <source>
        <dbReference type="Proteomes" id="UP001236663"/>
    </source>
</evidence>
<sequence length="226" mass="23984">MKNNNIVIIGGNSGIGEKVKALLEGEGANVFTYSRSQDGENKLDVTQDFEEIAGVPEKIHGVLYCPGTIQLKPFHRFNLADFRKDLEINYLGAVKVLQALQRPLKKSGASSVVLVSTVAVQTGLGFHASIAGAKGALEGLGRSLASEWAAAGIRVNIVAPSLTDTPLAEALLSTPEKKEAAGKRHPLGRFGTVNDIAESILFLLSEKSSWMTGQVIKVDGGMSSVR</sequence>
<evidence type="ECO:0000256" key="1">
    <source>
        <dbReference type="ARBA" id="ARBA00006484"/>
    </source>
</evidence>
<dbReference type="SUPFAM" id="SSF51735">
    <property type="entry name" value="NAD(P)-binding Rossmann-fold domains"/>
    <property type="match status" value="1"/>
</dbReference>
<dbReference type="InterPro" id="IPR051122">
    <property type="entry name" value="SDR_DHRS6-like"/>
</dbReference>
<accession>A0ABT8C4Y4</accession>
<dbReference type="PANTHER" id="PTHR43477:SF1">
    <property type="entry name" value="DIHYDROANTICAPSIN 7-DEHYDROGENASE"/>
    <property type="match status" value="1"/>
</dbReference>
<name>A0ABT8C4Y4_9BACT</name>
<dbReference type="EC" id="1.1.-.-" evidence="3"/>
<evidence type="ECO:0000256" key="2">
    <source>
        <dbReference type="ARBA" id="ARBA00023002"/>
    </source>
</evidence>
<comment type="similarity">
    <text evidence="1">Belongs to the short-chain dehydrogenases/reductases (SDR) family.</text>
</comment>
<evidence type="ECO:0000313" key="3">
    <source>
        <dbReference type="EMBL" id="MDN3686806.1"/>
    </source>
</evidence>
<proteinExistence type="inferred from homology"/>
<dbReference type="InterPro" id="IPR036291">
    <property type="entry name" value="NAD(P)-bd_dom_sf"/>
</dbReference>
<dbReference type="CDD" id="cd05233">
    <property type="entry name" value="SDR_c"/>
    <property type="match status" value="1"/>
</dbReference>
<dbReference type="PRINTS" id="PR00081">
    <property type="entry name" value="GDHRDH"/>
</dbReference>
<keyword evidence="2 3" id="KW-0560">Oxidoreductase</keyword>
<reference evidence="4" key="1">
    <citation type="journal article" date="2019" name="Int. J. Syst. Evol. Microbiol.">
        <title>The Global Catalogue of Microorganisms (GCM) 10K type strain sequencing project: providing services to taxonomists for standard genome sequencing and annotation.</title>
        <authorList>
            <consortium name="The Broad Institute Genomics Platform"/>
            <consortium name="The Broad Institute Genome Sequencing Center for Infectious Disease"/>
            <person name="Wu L."/>
            <person name="Ma J."/>
        </authorList>
    </citation>
    <scope>NUCLEOTIDE SEQUENCE [LARGE SCALE GENOMIC DNA]</scope>
    <source>
        <strain evidence="4">CECT 7706</strain>
    </source>
</reference>
<protein>
    <submittedName>
        <fullName evidence="3">SDR family oxidoreductase</fullName>
        <ecNumber evidence="3">1.1.-.-</ecNumber>
    </submittedName>
</protein>
<dbReference type="Gene3D" id="3.40.50.720">
    <property type="entry name" value="NAD(P)-binding Rossmann-like Domain"/>
    <property type="match status" value="1"/>
</dbReference>
<keyword evidence="4" id="KW-1185">Reference proteome</keyword>
<gene>
    <name evidence="3" type="ORF">QWZ15_03090</name>
</gene>
<dbReference type="RefSeq" id="WP_163384945.1">
    <property type="nucleotide sequence ID" value="NZ_JAUFQS010000003.1"/>
</dbReference>